<evidence type="ECO:0000313" key="2">
    <source>
        <dbReference type="EMBL" id="RCX03158.1"/>
    </source>
</evidence>
<dbReference type="EMBL" id="QPJS01000003">
    <property type="protein sequence ID" value="RCX03158.1"/>
    <property type="molecule type" value="Genomic_DNA"/>
</dbReference>
<comment type="caution">
    <text evidence="2">The sequence shown here is derived from an EMBL/GenBank/DDBJ whole genome shotgun (WGS) entry which is preliminary data.</text>
</comment>
<dbReference type="RefSeq" id="WP_037358223.1">
    <property type="nucleotide sequence ID" value="NZ_BHZF01000003.1"/>
</dbReference>
<accession>A0A369A426</accession>
<dbReference type="PROSITE" id="PS50005">
    <property type="entry name" value="TPR"/>
    <property type="match status" value="1"/>
</dbReference>
<keyword evidence="1" id="KW-0802">TPR repeat</keyword>
<gene>
    <name evidence="2" type="ORF">DES35_10336</name>
</gene>
<evidence type="ECO:0000313" key="3">
    <source>
        <dbReference type="Proteomes" id="UP000253517"/>
    </source>
</evidence>
<keyword evidence="3" id="KW-1185">Reference proteome</keyword>
<evidence type="ECO:0000256" key="1">
    <source>
        <dbReference type="PROSITE-ProRule" id="PRU00339"/>
    </source>
</evidence>
<dbReference type="InterPro" id="IPR011990">
    <property type="entry name" value="TPR-like_helical_dom_sf"/>
</dbReference>
<organism evidence="2 3">
    <name type="scientific">Schleiferia thermophila</name>
    <dbReference type="NCBI Taxonomy" id="884107"/>
    <lineage>
        <taxon>Bacteria</taxon>
        <taxon>Pseudomonadati</taxon>
        <taxon>Bacteroidota</taxon>
        <taxon>Flavobacteriia</taxon>
        <taxon>Flavobacteriales</taxon>
        <taxon>Schleiferiaceae</taxon>
        <taxon>Schleiferia</taxon>
    </lineage>
</organism>
<dbReference type="AlphaFoldDB" id="A0A369A426"/>
<sequence length="483" mass="54739">MFILNISPDQTNGYFDHSRRIVLAYERIQDFYLADASKLLQAEARQAPKNVAVEAAMAALIFAEATARDEDVFTKQSIIRLKKIQSKINNDTASNVHHLIAEVEIAIYCGLLQVRLNNRLRAASEFLTAYTTSKNAYKMHPQNPVVKLLWGNMIATIGSLPPELRKYLSFVGYTGDVKKGVDLMKEAHRRILNNKTYKIYSTRANILFLISAKQLVDNEEILPESFGIDPMENYVTAIVSAKVLMEQGYNDTALKILKQIQPKEGQFPLHYFHYLFGKGLLAAGDSECETSLLTFLQNYKGMHHVKAAHRLLAWHYLLANDIKKADSLMALVPTVGLSVIGPDQQAERDAEERLNLTLIRSRILFDGGYLDEALEILLSDSGKKCCKDPIEMAEYHYRLGRVYQNKGWIYPAIENFEKAFSQHQQPAFNRANSALQAALLYEKLGIHGKATYYYSKCLELKNFPYQEGIHQKAKAGLIRMGAY</sequence>
<proteinExistence type="predicted"/>
<feature type="repeat" description="TPR" evidence="1">
    <location>
        <begin position="393"/>
        <end position="426"/>
    </location>
</feature>
<reference evidence="2 3" key="1">
    <citation type="submission" date="2018-07" db="EMBL/GenBank/DDBJ databases">
        <title>Genomic Encyclopedia of Type Strains, Phase IV (KMG-IV): sequencing the most valuable type-strain genomes for metagenomic binning, comparative biology and taxonomic classification.</title>
        <authorList>
            <person name="Goeker M."/>
        </authorList>
    </citation>
    <scope>NUCLEOTIDE SEQUENCE [LARGE SCALE GENOMIC DNA]</scope>
    <source>
        <strain evidence="2 3">DSM 21410</strain>
    </source>
</reference>
<dbReference type="Pfam" id="PF13181">
    <property type="entry name" value="TPR_8"/>
    <property type="match status" value="1"/>
</dbReference>
<dbReference type="InterPro" id="IPR019734">
    <property type="entry name" value="TPR_rpt"/>
</dbReference>
<dbReference type="SMART" id="SM00028">
    <property type="entry name" value="TPR"/>
    <property type="match status" value="2"/>
</dbReference>
<dbReference type="Proteomes" id="UP000253517">
    <property type="component" value="Unassembled WGS sequence"/>
</dbReference>
<dbReference type="Gene3D" id="1.25.40.10">
    <property type="entry name" value="Tetratricopeptide repeat domain"/>
    <property type="match status" value="1"/>
</dbReference>
<protein>
    <submittedName>
        <fullName evidence="2">Tetratricopeptide repeat protein</fullName>
    </submittedName>
</protein>
<dbReference type="SUPFAM" id="SSF48452">
    <property type="entry name" value="TPR-like"/>
    <property type="match status" value="1"/>
</dbReference>
<name>A0A369A426_9FLAO</name>